<name>A0ABT8S609_9BURK</name>
<keyword evidence="4" id="KW-1185">Reference proteome</keyword>
<organism evidence="3 4">
    <name type="scientific">Variovorax ginsengisoli</name>
    <dbReference type="NCBI Taxonomy" id="363844"/>
    <lineage>
        <taxon>Bacteria</taxon>
        <taxon>Pseudomonadati</taxon>
        <taxon>Pseudomonadota</taxon>
        <taxon>Betaproteobacteria</taxon>
        <taxon>Burkholderiales</taxon>
        <taxon>Comamonadaceae</taxon>
        <taxon>Variovorax</taxon>
    </lineage>
</organism>
<dbReference type="InterPro" id="IPR036390">
    <property type="entry name" value="WH_DNA-bd_sf"/>
</dbReference>
<gene>
    <name evidence="3" type="ORF">Q2T77_18870</name>
</gene>
<proteinExistence type="predicted"/>
<dbReference type="PANTHER" id="PTHR45128:SF2">
    <property type="entry name" value="METHYLTRANSFERASE DOMAIN-CONTAINING PROTEIN"/>
    <property type="match status" value="1"/>
</dbReference>
<evidence type="ECO:0000256" key="1">
    <source>
        <dbReference type="SAM" id="MobiDB-lite"/>
    </source>
</evidence>
<dbReference type="SUPFAM" id="SSF46785">
    <property type="entry name" value="Winged helix' DNA-binding domain"/>
    <property type="match status" value="1"/>
</dbReference>
<dbReference type="EMBL" id="JAUKVY010000013">
    <property type="protein sequence ID" value="MDO1534356.1"/>
    <property type="molecule type" value="Genomic_DNA"/>
</dbReference>
<evidence type="ECO:0000313" key="4">
    <source>
        <dbReference type="Proteomes" id="UP001169027"/>
    </source>
</evidence>
<comment type="caution">
    <text evidence="3">The sequence shown here is derived from an EMBL/GenBank/DDBJ whole genome shotgun (WGS) entry which is preliminary data.</text>
</comment>
<feature type="domain" description="S-adenosylmethionine-dependent methyltransferase Rv2258c-like winged HTH" evidence="2">
    <location>
        <begin position="27"/>
        <end position="94"/>
    </location>
</feature>
<dbReference type="InterPro" id="IPR048711">
    <property type="entry name" value="WHD_Rv2258c"/>
</dbReference>
<evidence type="ECO:0000259" key="2">
    <source>
        <dbReference type="Pfam" id="PF21320"/>
    </source>
</evidence>
<protein>
    <recommendedName>
        <fullName evidence="2">S-adenosylmethionine-dependent methyltransferase Rv2258c-like winged HTH domain-containing protein</fullName>
    </recommendedName>
</protein>
<feature type="region of interest" description="Disordered" evidence="1">
    <location>
        <begin position="221"/>
        <end position="243"/>
    </location>
</feature>
<accession>A0ABT8S609</accession>
<dbReference type="Pfam" id="PF21320">
    <property type="entry name" value="WHD_Rv2258c"/>
    <property type="match status" value="1"/>
</dbReference>
<dbReference type="RefSeq" id="WP_301811929.1">
    <property type="nucleotide sequence ID" value="NZ_JAUJZH010000013.1"/>
</dbReference>
<sequence length="243" mass="26788">MQIDEGKLDALMGRMVTEFGALASAPLVILGDRLGLYKAMAGAGPMTMDEFSERTHLRLRYAQEWLSAQAASSFVDYAPEAQTYALSPEAALVLADDSSPAFMGGGFECLMSMFLDIDKVQRAFRDGTGLAWHEHHPSLFSGTERLFRAGYNANLAPSWIATLDGMSGCTQVPAWPTSAAASAHRRSFWPRPPGFHLRRLRLSRASDQRCARARCRRGRTKRGCNASRSTKARTSSPSTTMFW</sequence>
<dbReference type="InterPro" id="IPR053173">
    <property type="entry name" value="SAM-binding_MTase"/>
</dbReference>
<evidence type="ECO:0000313" key="3">
    <source>
        <dbReference type="EMBL" id="MDO1534356.1"/>
    </source>
</evidence>
<dbReference type="PANTHER" id="PTHR45128">
    <property type="entry name" value="METHYLTRANSFERASE TYPE 11"/>
    <property type="match status" value="1"/>
</dbReference>
<feature type="compositionally biased region" description="Polar residues" evidence="1">
    <location>
        <begin position="226"/>
        <end position="243"/>
    </location>
</feature>
<reference evidence="3" key="1">
    <citation type="submission" date="2023-06" db="EMBL/GenBank/DDBJ databases">
        <authorList>
            <person name="Jiang Y."/>
            <person name="Liu Q."/>
        </authorList>
    </citation>
    <scope>NUCLEOTIDE SEQUENCE</scope>
    <source>
        <strain evidence="3">CGMCC 1.12090</strain>
    </source>
</reference>
<dbReference type="Proteomes" id="UP001169027">
    <property type="component" value="Unassembled WGS sequence"/>
</dbReference>